<dbReference type="KEGG" id="bpb:bpr_I2471"/>
<dbReference type="SUPFAM" id="SSF53187">
    <property type="entry name" value="Zn-dependent exopeptidases"/>
    <property type="match status" value="1"/>
</dbReference>
<dbReference type="AlphaFoldDB" id="E0RVP6"/>
<feature type="domain" description="MurNAc-LAA" evidence="2">
    <location>
        <begin position="182"/>
        <end position="342"/>
    </location>
</feature>
<protein>
    <submittedName>
        <fullName evidence="3">N-acetylmuramoyl-L-alanine amidase</fullName>
        <ecNumber evidence="3">3.5.1.28</ecNumber>
    </submittedName>
</protein>
<reference evidence="3 4" key="1">
    <citation type="journal article" date="2010" name="PLoS ONE">
        <title>The glycobiome of the rumen bacterium Butyrivibrio proteoclasticus B316(T) highlights adaptation to a polysaccharide-rich environment.</title>
        <authorList>
            <person name="Kelly W.J."/>
            <person name="Leahy S.C."/>
            <person name="Altermann E."/>
            <person name="Yeoman C.J."/>
            <person name="Dunne J.C."/>
            <person name="Kong Z."/>
            <person name="Pacheco D.M."/>
            <person name="Li D."/>
            <person name="Noel S.J."/>
            <person name="Moon C.D."/>
            <person name="Cookson A.L."/>
            <person name="Attwood G.T."/>
        </authorList>
    </citation>
    <scope>NUCLEOTIDE SEQUENCE [LARGE SCALE GENOMIC DNA]</scope>
    <source>
        <strain evidence="4">ATCC 51982 / DSM 14932 / B316</strain>
    </source>
</reference>
<dbReference type="GO" id="GO:0008745">
    <property type="term" value="F:N-acetylmuramoyl-L-alanine amidase activity"/>
    <property type="evidence" value="ECO:0007669"/>
    <property type="project" value="UniProtKB-EC"/>
</dbReference>
<dbReference type="EC" id="3.5.1.28" evidence="3"/>
<dbReference type="GO" id="GO:0009253">
    <property type="term" value="P:peptidoglycan catabolic process"/>
    <property type="evidence" value="ECO:0007669"/>
    <property type="project" value="InterPro"/>
</dbReference>
<dbReference type="PANTHER" id="PTHR30404:SF0">
    <property type="entry name" value="N-ACETYLMURAMOYL-L-ALANINE AMIDASE AMIC"/>
    <property type="match status" value="1"/>
</dbReference>
<organism evidence="3 4">
    <name type="scientific">Butyrivibrio proteoclasticus (strain ATCC 51982 / DSM 14932 / B316)</name>
    <name type="common">Clostridium proteoclasticum</name>
    <dbReference type="NCBI Taxonomy" id="515622"/>
    <lineage>
        <taxon>Bacteria</taxon>
        <taxon>Bacillati</taxon>
        <taxon>Bacillota</taxon>
        <taxon>Clostridia</taxon>
        <taxon>Lachnospirales</taxon>
        <taxon>Lachnospiraceae</taxon>
        <taxon>Butyrivibrio</taxon>
    </lineage>
</organism>
<evidence type="ECO:0000259" key="2">
    <source>
        <dbReference type="Pfam" id="PF01520"/>
    </source>
</evidence>
<dbReference type="EMBL" id="CP001810">
    <property type="protein sequence ID" value="ADL35204.1"/>
    <property type="molecule type" value="Genomic_DNA"/>
</dbReference>
<keyword evidence="4" id="KW-1185">Reference proteome</keyword>
<dbReference type="STRING" id="515622.bpr_I2471"/>
<gene>
    <name evidence="3" type="ordered locus">bpr_I2471</name>
</gene>
<evidence type="ECO:0000313" key="4">
    <source>
        <dbReference type="Proteomes" id="UP000001299"/>
    </source>
</evidence>
<dbReference type="PANTHER" id="PTHR30404">
    <property type="entry name" value="N-ACETYLMURAMOYL-L-ALANINE AMIDASE"/>
    <property type="match status" value="1"/>
</dbReference>
<dbReference type="Proteomes" id="UP000001299">
    <property type="component" value="Chromosome 1"/>
</dbReference>
<evidence type="ECO:0000256" key="1">
    <source>
        <dbReference type="ARBA" id="ARBA00022801"/>
    </source>
</evidence>
<dbReference type="InterPro" id="IPR050695">
    <property type="entry name" value="N-acetylmuramoyl_amidase_3"/>
</dbReference>
<evidence type="ECO:0000313" key="3">
    <source>
        <dbReference type="EMBL" id="ADL35204.1"/>
    </source>
</evidence>
<proteinExistence type="predicted"/>
<keyword evidence="1 3" id="KW-0378">Hydrolase</keyword>
<dbReference type="InterPro" id="IPR002508">
    <property type="entry name" value="MurNAc-LAA_cat"/>
</dbReference>
<dbReference type="eggNOG" id="COG0860">
    <property type="taxonomic scope" value="Bacteria"/>
</dbReference>
<dbReference type="Pfam" id="PF01520">
    <property type="entry name" value="Amidase_3"/>
    <property type="match status" value="1"/>
</dbReference>
<dbReference type="RefSeq" id="WP_013281857.1">
    <property type="nucleotide sequence ID" value="NC_014387.1"/>
</dbReference>
<name>E0RVP6_BUTPB</name>
<dbReference type="GO" id="GO:0030288">
    <property type="term" value="C:outer membrane-bounded periplasmic space"/>
    <property type="evidence" value="ECO:0007669"/>
    <property type="project" value="TreeGrafter"/>
</dbReference>
<sequence>MNNAEMKKMFIKASVFTVCSIAVMLHRSATKHILITDAAGTSVDREFSSESYNLLVDRNVSGDQSGKLTIPLSKSVSSDDIVMEDRYVDHELRIYIDSREEGYYLDNAVLSDLDIIDEAVCITENDTGSVCLDFKLNGLYANESSLTESSTIEVRFFKPHEEFDQIVVVDPIGYVDPDTDISDEASDKDLALDTALLLRTQAEKDENNNIKFYYTRLSDAYVDDARKLQLIEDVQADMVVRIGANSDQTGADGIIAYYNDEYYLRRLSNASLAGTLVNSCTSSGINVLGTKPEYEDDAILTTSEVPSAKLIIQVPGDESGQKKLQDKSYKTKLASGIYQGISDAFEEMR</sequence>
<dbReference type="Gene3D" id="3.40.630.40">
    <property type="entry name" value="Zn-dependent exopeptidases"/>
    <property type="match status" value="1"/>
</dbReference>
<dbReference type="HOGENOM" id="CLU_793838_0_0_9"/>
<accession>E0RVP6</accession>